<gene>
    <name evidence="10" type="ORF">BDV38DRAFT_293021</name>
</gene>
<dbReference type="RefSeq" id="XP_031913326.1">
    <property type="nucleotide sequence ID" value="XM_032062146.1"/>
</dbReference>
<keyword evidence="7" id="KW-0408">Iron</keyword>
<evidence type="ECO:0000313" key="10">
    <source>
        <dbReference type="EMBL" id="KAE8137263.1"/>
    </source>
</evidence>
<keyword evidence="4" id="KW-0479">Metal-binding</keyword>
<reference evidence="10 11" key="1">
    <citation type="submission" date="2019-04" db="EMBL/GenBank/DDBJ databases">
        <title>Friends and foes A comparative genomics study of 23 Aspergillus species from section Flavi.</title>
        <authorList>
            <consortium name="DOE Joint Genome Institute"/>
            <person name="Kjaerbolling I."/>
            <person name="Vesth T."/>
            <person name="Frisvad J.C."/>
            <person name="Nybo J.L."/>
            <person name="Theobald S."/>
            <person name="Kildgaard S."/>
            <person name="Isbrandt T."/>
            <person name="Kuo A."/>
            <person name="Sato A."/>
            <person name="Lyhne E.K."/>
            <person name="Kogle M.E."/>
            <person name="Wiebenga A."/>
            <person name="Kun R.S."/>
            <person name="Lubbers R.J."/>
            <person name="Makela M.R."/>
            <person name="Barry K."/>
            <person name="Chovatia M."/>
            <person name="Clum A."/>
            <person name="Daum C."/>
            <person name="Haridas S."/>
            <person name="He G."/>
            <person name="LaButti K."/>
            <person name="Lipzen A."/>
            <person name="Mondo S."/>
            <person name="Riley R."/>
            <person name="Salamov A."/>
            <person name="Simmons B.A."/>
            <person name="Magnuson J.K."/>
            <person name="Henrissat B."/>
            <person name="Mortensen U.H."/>
            <person name="Larsen T.O."/>
            <person name="Devries R.P."/>
            <person name="Grigoriev I.V."/>
            <person name="Machida M."/>
            <person name="Baker S.E."/>
            <person name="Andersen M.R."/>
        </authorList>
    </citation>
    <scope>NUCLEOTIDE SEQUENCE [LARGE SCALE GENOMIC DNA]</scope>
    <source>
        <strain evidence="10 11">CBS 117625</strain>
    </source>
</reference>
<keyword evidence="5 9" id="KW-1133">Transmembrane helix</keyword>
<evidence type="ECO:0000256" key="8">
    <source>
        <dbReference type="ARBA" id="ARBA00023136"/>
    </source>
</evidence>
<dbReference type="GO" id="GO:0004497">
    <property type="term" value="F:monooxygenase activity"/>
    <property type="evidence" value="ECO:0007669"/>
    <property type="project" value="InterPro"/>
</dbReference>
<organism evidence="10 11">
    <name type="scientific">Aspergillus pseudotamarii</name>
    <dbReference type="NCBI Taxonomy" id="132259"/>
    <lineage>
        <taxon>Eukaryota</taxon>
        <taxon>Fungi</taxon>
        <taxon>Dikarya</taxon>
        <taxon>Ascomycota</taxon>
        <taxon>Pezizomycotina</taxon>
        <taxon>Eurotiomycetes</taxon>
        <taxon>Eurotiomycetidae</taxon>
        <taxon>Eurotiales</taxon>
        <taxon>Aspergillaceae</taxon>
        <taxon>Aspergillus</taxon>
        <taxon>Aspergillus subgen. Circumdati</taxon>
    </lineage>
</organism>
<dbReference type="GeneID" id="43646356"/>
<keyword evidence="11" id="KW-1185">Reference proteome</keyword>
<evidence type="ECO:0000256" key="6">
    <source>
        <dbReference type="ARBA" id="ARBA00023002"/>
    </source>
</evidence>
<evidence type="ECO:0000256" key="7">
    <source>
        <dbReference type="ARBA" id="ARBA00023004"/>
    </source>
</evidence>
<evidence type="ECO:0000256" key="3">
    <source>
        <dbReference type="ARBA" id="ARBA00022692"/>
    </source>
</evidence>
<comment type="subcellular location">
    <subcellularLocation>
        <location evidence="1">Membrane</location>
    </subcellularLocation>
</comment>
<dbReference type="Proteomes" id="UP000325672">
    <property type="component" value="Unassembled WGS sequence"/>
</dbReference>
<dbReference type="CDD" id="cd20626">
    <property type="entry name" value="CYP_Pc22g25500-like"/>
    <property type="match status" value="1"/>
</dbReference>
<sequence length="424" mass="48272">MRFIFTVYVELMPHLYCSVLLILILLSSLYPLLLIKRKKPISHNVDPETYRRIIEGKGLDQKMHNQLNARQSRAIPNQRLHVVFGIENALTTDNETQAKCFIRRAKSLINLSPIAWESLSGFVHSAARRSIDDAIADSPDNARIMLTSLVQVLVLRVVLRVLFPMETEALEIPDYHLLCLAEAINDTWVSSKSKTDHVCFQDNIPLQESLGIVFRNLNCLDPKENPLNLVIPGFETMWRIVLRFFIEVRYTSGLHHPEWRETLATFAHTPTKDEFERPKGEQNLSAEMLVNEALRLYPPTKRVHRGFLPVGSDTVEVLNADIEMVQSATHIWGSNAELFDPRRWRALTSQQRLAFFPFGSRPFVCPAQAMFGPRAIAMIVGVLLIELGGEWSLFLDADCAEGLGLGVKLSNERTEYRNLCLARD</sequence>
<evidence type="ECO:0000256" key="4">
    <source>
        <dbReference type="ARBA" id="ARBA00022723"/>
    </source>
</evidence>
<evidence type="ECO:0000256" key="5">
    <source>
        <dbReference type="ARBA" id="ARBA00022989"/>
    </source>
</evidence>
<keyword evidence="6" id="KW-0560">Oxidoreductase</keyword>
<dbReference type="GO" id="GO:0016705">
    <property type="term" value="F:oxidoreductase activity, acting on paired donors, with incorporation or reduction of molecular oxygen"/>
    <property type="evidence" value="ECO:0007669"/>
    <property type="project" value="InterPro"/>
</dbReference>
<dbReference type="OrthoDB" id="10029320at2759"/>
<keyword evidence="3 9" id="KW-0812">Transmembrane</keyword>
<evidence type="ECO:0000256" key="2">
    <source>
        <dbReference type="ARBA" id="ARBA00022617"/>
    </source>
</evidence>
<evidence type="ECO:0000313" key="11">
    <source>
        <dbReference type="Proteomes" id="UP000325672"/>
    </source>
</evidence>
<dbReference type="SUPFAM" id="SSF48264">
    <property type="entry name" value="Cytochrome P450"/>
    <property type="match status" value="1"/>
</dbReference>
<keyword evidence="2" id="KW-0349">Heme</keyword>
<evidence type="ECO:0000256" key="9">
    <source>
        <dbReference type="SAM" id="Phobius"/>
    </source>
</evidence>
<dbReference type="PANTHER" id="PTHR24282:SF211">
    <property type="entry name" value="CYTOCHROME P450-RELATED"/>
    <property type="match status" value="1"/>
</dbReference>
<dbReference type="AlphaFoldDB" id="A0A5N6SV51"/>
<dbReference type="Gene3D" id="1.10.630.10">
    <property type="entry name" value="Cytochrome P450"/>
    <property type="match status" value="1"/>
</dbReference>
<dbReference type="GO" id="GO:0020037">
    <property type="term" value="F:heme binding"/>
    <property type="evidence" value="ECO:0007669"/>
    <property type="project" value="InterPro"/>
</dbReference>
<evidence type="ECO:0000256" key="1">
    <source>
        <dbReference type="ARBA" id="ARBA00004370"/>
    </source>
</evidence>
<keyword evidence="8 9" id="KW-0472">Membrane</keyword>
<proteinExistence type="predicted"/>
<name>A0A5N6SV51_ASPPS</name>
<feature type="transmembrane region" description="Helical" evidence="9">
    <location>
        <begin position="12"/>
        <end position="33"/>
    </location>
</feature>
<dbReference type="GO" id="GO:0016020">
    <property type="term" value="C:membrane"/>
    <property type="evidence" value="ECO:0007669"/>
    <property type="project" value="UniProtKB-SubCell"/>
</dbReference>
<dbReference type="EMBL" id="ML743578">
    <property type="protein sequence ID" value="KAE8137263.1"/>
    <property type="molecule type" value="Genomic_DNA"/>
</dbReference>
<dbReference type="InterPro" id="IPR036396">
    <property type="entry name" value="Cyt_P450_sf"/>
</dbReference>
<evidence type="ECO:0008006" key="12">
    <source>
        <dbReference type="Google" id="ProtNLM"/>
    </source>
</evidence>
<dbReference type="InterPro" id="IPR050665">
    <property type="entry name" value="Cytochrome_P450_Monooxygen"/>
</dbReference>
<dbReference type="GO" id="GO:0005506">
    <property type="term" value="F:iron ion binding"/>
    <property type="evidence" value="ECO:0007669"/>
    <property type="project" value="InterPro"/>
</dbReference>
<accession>A0A5N6SV51</accession>
<dbReference type="PANTHER" id="PTHR24282">
    <property type="entry name" value="CYTOCHROME P450 FAMILY MEMBER"/>
    <property type="match status" value="1"/>
</dbReference>
<protein>
    <recommendedName>
        <fullName evidence="12">Cytochrome P450</fullName>
    </recommendedName>
</protein>